<evidence type="ECO:0000313" key="1">
    <source>
        <dbReference type="EMBL" id="MDQ0205202.1"/>
    </source>
</evidence>
<dbReference type="EMBL" id="JAUSUE010000034">
    <property type="protein sequence ID" value="MDQ0205202.1"/>
    <property type="molecule type" value="Genomic_DNA"/>
</dbReference>
<keyword evidence="2" id="KW-1185">Reference proteome</keyword>
<gene>
    <name evidence="1" type="ORF">J2S01_002947</name>
</gene>
<dbReference type="Proteomes" id="UP001239167">
    <property type="component" value="Unassembled WGS sequence"/>
</dbReference>
<reference evidence="1 2" key="1">
    <citation type="submission" date="2023-07" db="EMBL/GenBank/DDBJ databases">
        <title>Genomic Encyclopedia of Type Strains, Phase IV (KMG-IV): sequencing the most valuable type-strain genomes for metagenomic binning, comparative biology and taxonomic classification.</title>
        <authorList>
            <person name="Goeker M."/>
        </authorList>
    </citation>
    <scope>NUCLEOTIDE SEQUENCE [LARGE SCALE GENOMIC DNA]</scope>
    <source>
        <strain evidence="1 2">DSM 16980</strain>
    </source>
</reference>
<dbReference type="RefSeq" id="WP_196604526.1">
    <property type="nucleotide sequence ID" value="NZ_CP116940.1"/>
</dbReference>
<comment type="caution">
    <text evidence="1">The sequence shown here is derived from an EMBL/GenBank/DDBJ whole genome shotgun (WGS) entry which is preliminary data.</text>
</comment>
<organism evidence="1 2">
    <name type="scientific">Pectinatus haikarae</name>
    <dbReference type="NCBI Taxonomy" id="349096"/>
    <lineage>
        <taxon>Bacteria</taxon>
        <taxon>Bacillati</taxon>
        <taxon>Bacillota</taxon>
        <taxon>Negativicutes</taxon>
        <taxon>Selenomonadales</taxon>
        <taxon>Selenomonadaceae</taxon>
        <taxon>Pectinatus</taxon>
    </lineage>
</organism>
<evidence type="ECO:0000313" key="2">
    <source>
        <dbReference type="Proteomes" id="UP001239167"/>
    </source>
</evidence>
<name>A0ABT9YBK8_9FIRM</name>
<proteinExistence type="predicted"/>
<accession>A0ABT9YBK8</accession>
<protein>
    <submittedName>
        <fullName evidence="1">Uncharacterized protein</fullName>
    </submittedName>
</protein>
<sequence>MVYLDGKNDAHFGKLISVSSEAKDNAQNIENTATTTTVNIISIERPKSGKTDELRNSFLSLVKPTRKEAGGRKGYR</sequence>